<accession>A0ABW2JEM9</accession>
<protein>
    <recommendedName>
        <fullName evidence="3">Secreted protein</fullName>
    </recommendedName>
</protein>
<evidence type="ECO:0000313" key="2">
    <source>
        <dbReference type="Proteomes" id="UP001596523"/>
    </source>
</evidence>
<name>A0ABW2JEM9_9ACTN</name>
<sequence length="182" mass="18172">MMKRHHLRGIPVFLGALLAMLGTVSVTGARPASAAPLVDITCPMGSQVGTYSPGLTYEPREVAFEANGNVSGCVDLSGNGIAGASFSGAGHGTASCVTGSVSNSTTYHWSNGRHSVVTGTGAINVKPNGITVLVLTGTVTSGLFTGATVVQTKALLNSDLTACLTPEGLTSVGGPITLTVAL</sequence>
<organism evidence="1 2">
    <name type="scientific">Streptomyces monticola</name>
    <dbReference type="NCBI Taxonomy" id="2666263"/>
    <lineage>
        <taxon>Bacteria</taxon>
        <taxon>Bacillati</taxon>
        <taxon>Actinomycetota</taxon>
        <taxon>Actinomycetes</taxon>
        <taxon>Kitasatosporales</taxon>
        <taxon>Streptomycetaceae</taxon>
        <taxon>Streptomyces</taxon>
    </lineage>
</organism>
<evidence type="ECO:0008006" key="3">
    <source>
        <dbReference type="Google" id="ProtNLM"/>
    </source>
</evidence>
<evidence type="ECO:0000313" key="1">
    <source>
        <dbReference type="EMBL" id="MFC7304500.1"/>
    </source>
</evidence>
<proteinExistence type="predicted"/>
<dbReference type="EMBL" id="JBHTCF010000003">
    <property type="protein sequence ID" value="MFC7304500.1"/>
    <property type="molecule type" value="Genomic_DNA"/>
</dbReference>
<reference evidence="2" key="1">
    <citation type="journal article" date="2019" name="Int. J. Syst. Evol. Microbiol.">
        <title>The Global Catalogue of Microorganisms (GCM) 10K type strain sequencing project: providing services to taxonomists for standard genome sequencing and annotation.</title>
        <authorList>
            <consortium name="The Broad Institute Genomics Platform"/>
            <consortium name="The Broad Institute Genome Sequencing Center for Infectious Disease"/>
            <person name="Wu L."/>
            <person name="Ma J."/>
        </authorList>
    </citation>
    <scope>NUCLEOTIDE SEQUENCE [LARGE SCALE GENOMIC DNA]</scope>
    <source>
        <strain evidence="2">SYNS20</strain>
    </source>
</reference>
<gene>
    <name evidence="1" type="ORF">ACFQVC_09780</name>
</gene>
<dbReference type="Proteomes" id="UP001596523">
    <property type="component" value="Unassembled WGS sequence"/>
</dbReference>
<comment type="caution">
    <text evidence="1">The sequence shown here is derived from an EMBL/GenBank/DDBJ whole genome shotgun (WGS) entry which is preliminary data.</text>
</comment>
<dbReference type="RefSeq" id="WP_381828979.1">
    <property type="nucleotide sequence ID" value="NZ_JBHTCF010000003.1"/>
</dbReference>
<keyword evidence="2" id="KW-1185">Reference proteome</keyword>